<dbReference type="RefSeq" id="WP_119377364.1">
    <property type="nucleotide sequence ID" value="NZ_QWFX01000016.1"/>
</dbReference>
<protein>
    <submittedName>
        <fullName evidence="3">Uncharacterized protein</fullName>
    </submittedName>
</protein>
<comment type="caution">
    <text evidence="3">The sequence shown here is derived from an EMBL/GenBank/DDBJ whole genome shotgun (WGS) entry which is preliminary data.</text>
</comment>
<sequence>MKTVSSLSALFLAGVLAACGNGKDEPAPDAPAPPAESDVSAGEWQESIASLQALAGEAFSLEDQLEADLQPINDALPDLLSISWDDKSLDPTSGATVFTGLKVTIATEPEFGIQAEEAELWGLNTDLVSARLRGERLDETGLAFNRLEARNVSYFGVANAFNTLFDAMEESIEDDSGTDVDFGFDTFESNTAEMVLSNVSLRPYELVPISDTFFEDLVPDEEISDEDREEMAVATEAVRLAQQVVAVVRTLSVESGASYDSKATFVMDQPGMKQSVDVSWDFSGYENMSGFDIGRVVMVNTRQAQTMEFTNENGEFDELNLEDVEFDQLETTAYMAYKDFRLDKLAGFLARAEFPGMDERDLMSLGSWEARDYKLRFNDGDVFEVDHAEFSADQFAWFFPEAISLDMTGAQLDIQEVGEVVLAFIPEEAVEEMAEGDGTDEAEASGEDMKESLRTAISKLEETGLDTLPFDIAVNWRWGADTGETALSFDSSSEGFGTGAFSVDVTLPDYARAQAAFESEDKETAFEEAFEEAFAFRGARFFESDDGGYDKLFAYASVIGKLYPQEGWGATLGGMEPQQMRTFIATMIRAGKQPAAQEFPPAVDWIESVAQYYEASGGSIELKSAPPTPVTVEYFDALDPDVAPEQIVEDLGLSVTHTPE</sequence>
<dbReference type="EMBL" id="QWFX01000016">
    <property type="protein sequence ID" value="RIJ26401.1"/>
    <property type="molecule type" value="Genomic_DNA"/>
</dbReference>
<gene>
    <name evidence="3" type="ORF">D1223_15555</name>
</gene>
<evidence type="ECO:0000256" key="2">
    <source>
        <dbReference type="SAM" id="SignalP"/>
    </source>
</evidence>
<organism evidence="3 4">
    <name type="scientific">Henriciella mobilis</name>
    <dbReference type="NCBI Taxonomy" id="2305467"/>
    <lineage>
        <taxon>Bacteria</taxon>
        <taxon>Pseudomonadati</taxon>
        <taxon>Pseudomonadota</taxon>
        <taxon>Alphaproteobacteria</taxon>
        <taxon>Hyphomonadales</taxon>
        <taxon>Hyphomonadaceae</taxon>
        <taxon>Henriciella</taxon>
    </lineage>
</organism>
<dbReference type="PROSITE" id="PS51257">
    <property type="entry name" value="PROKAR_LIPOPROTEIN"/>
    <property type="match status" value="1"/>
</dbReference>
<evidence type="ECO:0000313" key="4">
    <source>
        <dbReference type="Proteomes" id="UP000266385"/>
    </source>
</evidence>
<feature type="region of interest" description="Disordered" evidence="1">
    <location>
        <begin position="23"/>
        <end position="42"/>
    </location>
</feature>
<accession>A0A399R7E1</accession>
<evidence type="ECO:0000313" key="3">
    <source>
        <dbReference type="EMBL" id="RIJ26401.1"/>
    </source>
</evidence>
<dbReference type="OrthoDB" id="7625665at2"/>
<evidence type="ECO:0000256" key="1">
    <source>
        <dbReference type="SAM" id="MobiDB-lite"/>
    </source>
</evidence>
<feature type="signal peptide" evidence="2">
    <location>
        <begin position="1"/>
        <end position="17"/>
    </location>
</feature>
<keyword evidence="2" id="KW-0732">Signal</keyword>
<feature type="chain" id="PRO_5017225894" evidence="2">
    <location>
        <begin position="18"/>
        <end position="660"/>
    </location>
</feature>
<proteinExistence type="predicted"/>
<dbReference type="Proteomes" id="UP000266385">
    <property type="component" value="Unassembled WGS sequence"/>
</dbReference>
<reference evidence="3 4" key="1">
    <citation type="submission" date="2018-08" db="EMBL/GenBank/DDBJ databases">
        <title>Henriciella mobilis sp. nov., isolated from seawater.</title>
        <authorList>
            <person name="Cheng H."/>
            <person name="Wu Y.-H."/>
            <person name="Xu X.-W."/>
            <person name="Guo L.-L."/>
        </authorList>
    </citation>
    <scope>NUCLEOTIDE SEQUENCE [LARGE SCALE GENOMIC DNA]</scope>
    <source>
        <strain evidence="3 4">JN25</strain>
    </source>
</reference>
<keyword evidence="4" id="KW-1185">Reference proteome</keyword>
<name>A0A399R7E1_9PROT</name>
<dbReference type="AlphaFoldDB" id="A0A399R7E1"/>